<keyword evidence="1 3" id="KW-0547">Nucleotide-binding</keyword>
<evidence type="ECO:0000313" key="6">
    <source>
        <dbReference type="EMBL" id="MCS0499405.1"/>
    </source>
</evidence>
<feature type="domain" description="FtsK" evidence="5">
    <location>
        <begin position="323"/>
        <end position="507"/>
    </location>
</feature>
<feature type="transmembrane region" description="Helical" evidence="4">
    <location>
        <begin position="20"/>
        <end position="39"/>
    </location>
</feature>
<keyword evidence="7" id="KW-1185">Reference proteome</keyword>
<feature type="transmembrane region" description="Helical" evidence="4">
    <location>
        <begin position="45"/>
        <end position="64"/>
    </location>
</feature>
<evidence type="ECO:0000256" key="4">
    <source>
        <dbReference type="SAM" id="Phobius"/>
    </source>
</evidence>
<feature type="binding site" evidence="3">
    <location>
        <begin position="341"/>
        <end position="348"/>
    </location>
    <ligand>
        <name>ATP</name>
        <dbReference type="ChEBI" id="CHEBI:30616"/>
    </ligand>
</feature>
<keyword evidence="2 3" id="KW-0067">ATP-binding</keyword>
<dbReference type="InterPro" id="IPR050206">
    <property type="entry name" value="FtsK/SpoIIIE/SftA"/>
</dbReference>
<gene>
    <name evidence="6" type="ORF">NUH29_07565</name>
</gene>
<dbReference type="PANTHER" id="PTHR22683">
    <property type="entry name" value="SPORULATION PROTEIN RELATED"/>
    <property type="match status" value="1"/>
</dbReference>
<dbReference type="Proteomes" id="UP001205337">
    <property type="component" value="Unassembled WGS sequence"/>
</dbReference>
<reference evidence="6 7" key="1">
    <citation type="submission" date="2022-08" db="EMBL/GenBank/DDBJ databases">
        <authorList>
            <person name="Li F."/>
        </authorList>
    </citation>
    <scope>NUCLEOTIDE SEQUENCE [LARGE SCALE GENOMIC DNA]</scope>
    <source>
        <strain evidence="6 7">10F1B-8-1</strain>
    </source>
</reference>
<dbReference type="InterPro" id="IPR027417">
    <property type="entry name" value="P-loop_NTPase"/>
</dbReference>
<dbReference type="CDD" id="cd01127">
    <property type="entry name" value="TrwB_TraG_TraD_VirD4"/>
    <property type="match status" value="1"/>
</dbReference>
<evidence type="ECO:0000259" key="5">
    <source>
        <dbReference type="PROSITE" id="PS50901"/>
    </source>
</evidence>
<dbReference type="PANTHER" id="PTHR22683:SF1">
    <property type="entry name" value="TYPE VII SECRETION SYSTEM PROTEIN ESSC"/>
    <property type="match status" value="1"/>
</dbReference>
<keyword evidence="4" id="KW-0472">Membrane</keyword>
<evidence type="ECO:0000256" key="3">
    <source>
        <dbReference type="PROSITE-ProRule" id="PRU00289"/>
    </source>
</evidence>
<organism evidence="6 7">
    <name type="scientific">Protaetiibacter mangrovi</name>
    <dbReference type="NCBI Taxonomy" id="2970926"/>
    <lineage>
        <taxon>Bacteria</taxon>
        <taxon>Bacillati</taxon>
        <taxon>Actinomycetota</taxon>
        <taxon>Actinomycetes</taxon>
        <taxon>Micrococcales</taxon>
        <taxon>Microbacteriaceae</taxon>
        <taxon>Protaetiibacter</taxon>
    </lineage>
</organism>
<evidence type="ECO:0000313" key="7">
    <source>
        <dbReference type="Proteomes" id="UP001205337"/>
    </source>
</evidence>
<name>A0ABT1ZFI0_9MICO</name>
<dbReference type="EMBL" id="JANTHX010000006">
    <property type="protein sequence ID" value="MCS0499405.1"/>
    <property type="molecule type" value="Genomic_DNA"/>
</dbReference>
<dbReference type="PROSITE" id="PS50901">
    <property type="entry name" value="FTSK"/>
    <property type="match status" value="1"/>
</dbReference>
<evidence type="ECO:0000256" key="2">
    <source>
        <dbReference type="ARBA" id="ARBA00022840"/>
    </source>
</evidence>
<protein>
    <submittedName>
        <fullName evidence="6">FtsK/SpoIIIE domain-containing protein</fullName>
    </submittedName>
</protein>
<proteinExistence type="predicted"/>
<keyword evidence="4" id="KW-1133">Transmembrane helix</keyword>
<dbReference type="InterPro" id="IPR002543">
    <property type="entry name" value="FtsK_dom"/>
</dbReference>
<sequence>MHLPPERLALPVVDPPAPRARIPVVAMAAPLVFAGVLWLVTASPYTLLFALLGPLVAAGSALDGRRGARRERRQRLRAARDDLAELRRLADAGLAARRREQEERVPSLSALTPRSDAGWWIGTGDVPSGIELVAEGETPELAPEIAELRAAVQTLRRVPILLPPGDELVVAGLDPLVRALSRALVLQAVARCAPGTASVTVPPDEEWASALPARCAPGREWRVETAAGPVLQLRRVAVLLGVAGLDLGGGEEAPSAAGVCTGWRPSFLARAEASAHALRLATAAVDAGWRPPGAIPASMELSELLADAGDAASSAATLGHDGASPVQIDLERDGPHALVAGTTGSGKSELLVSWVLALAERRSPTELAFLLVDFKGGAAFAPLSGLPHVVGVVSDLDPSTAERAVRSLRAELRRREGILAQHGVAEIGALAHGVLPRLVIVVDEFAALVAADPGLHGVFADLAARGRTLGLHLVLGTQRPAGVIRDAIAANVTVRLCLRVIDPADSVAVVGVPDAAALPAAFPGRAVLRDADGVREVQLARSGPGLAERIAARWADAPRPADRPWVDPLPARLTLAEMPRLPGGGPVVGLVDVPELQRREPFALDPWAGAVLLVGATGSGRSEALSTLVAASACATRWVVDEPAELWAALTEPPAAERSLVAVDDLDLLLARVDGEQRAQLVELLARAAREGRRGGVALAASARGTGGLQGAAGTFEQRVVLRLADRDEHLLAGADAPTFRADRRPGSAVWRGHDAQFALAPARPPVWRSAPPGIRLPEGRWALVTPDPQRWLDALAAAGVDAAPPGAAPAAVRVADADGWLAAHATLAEARREGWLLLQGCSSAELRTLTRSRSAPPLGDGDAWRVRADRVERVRLLVARDRDQARPSGASSASSP</sequence>
<dbReference type="Pfam" id="PF01580">
    <property type="entry name" value="FtsK_SpoIIIE"/>
    <property type="match status" value="1"/>
</dbReference>
<dbReference type="SUPFAM" id="SSF52540">
    <property type="entry name" value="P-loop containing nucleoside triphosphate hydrolases"/>
    <property type="match status" value="2"/>
</dbReference>
<dbReference type="RefSeq" id="WP_258798448.1">
    <property type="nucleotide sequence ID" value="NZ_JANTHX010000006.1"/>
</dbReference>
<dbReference type="Gene3D" id="3.40.50.300">
    <property type="entry name" value="P-loop containing nucleotide triphosphate hydrolases"/>
    <property type="match status" value="3"/>
</dbReference>
<comment type="caution">
    <text evidence="6">The sequence shown here is derived from an EMBL/GenBank/DDBJ whole genome shotgun (WGS) entry which is preliminary data.</text>
</comment>
<keyword evidence="4" id="KW-0812">Transmembrane</keyword>
<accession>A0ABT1ZFI0</accession>
<evidence type="ECO:0000256" key="1">
    <source>
        <dbReference type="ARBA" id="ARBA00022741"/>
    </source>
</evidence>